<sequence length="89" mass="10107">MANFTKPQRSKLPPPPALNEATDNLRAPEHAPLGVVDGRTLRATGRTQQLSTRVTEAFHRELKVYAVQHKLKLNELLEMSFEAFKRANR</sequence>
<keyword evidence="3" id="KW-1185">Reference proteome</keyword>
<name>A0A239MJL7_9BACT</name>
<gene>
    <name evidence="2" type="ORF">SAMN05421770_11435</name>
</gene>
<dbReference type="AlphaFoldDB" id="A0A239MJL7"/>
<feature type="region of interest" description="Disordered" evidence="1">
    <location>
        <begin position="1"/>
        <end position="40"/>
    </location>
</feature>
<dbReference type="OrthoDB" id="7582082at2"/>
<evidence type="ECO:0000313" key="3">
    <source>
        <dbReference type="Proteomes" id="UP000198356"/>
    </source>
</evidence>
<dbReference type="Proteomes" id="UP000198356">
    <property type="component" value="Unassembled WGS sequence"/>
</dbReference>
<dbReference type="RefSeq" id="WP_089410414.1">
    <property type="nucleotide sequence ID" value="NZ_FZOU01000014.1"/>
</dbReference>
<reference evidence="2 3" key="1">
    <citation type="submission" date="2017-06" db="EMBL/GenBank/DDBJ databases">
        <authorList>
            <person name="Kim H.J."/>
            <person name="Triplett B.A."/>
        </authorList>
    </citation>
    <scope>NUCLEOTIDE SEQUENCE [LARGE SCALE GENOMIC DNA]</scope>
    <source>
        <strain evidence="2 3">DSM 18704</strain>
    </source>
</reference>
<evidence type="ECO:0000256" key="1">
    <source>
        <dbReference type="SAM" id="MobiDB-lite"/>
    </source>
</evidence>
<proteinExistence type="predicted"/>
<protein>
    <submittedName>
        <fullName evidence="2">Uncharacterized protein</fullName>
    </submittedName>
</protein>
<dbReference type="EMBL" id="FZOU01000014">
    <property type="protein sequence ID" value="SNT42841.1"/>
    <property type="molecule type" value="Genomic_DNA"/>
</dbReference>
<evidence type="ECO:0000313" key="2">
    <source>
        <dbReference type="EMBL" id="SNT42841.1"/>
    </source>
</evidence>
<accession>A0A239MJL7</accession>
<organism evidence="2 3">
    <name type="scientific">Granulicella rosea</name>
    <dbReference type="NCBI Taxonomy" id="474952"/>
    <lineage>
        <taxon>Bacteria</taxon>
        <taxon>Pseudomonadati</taxon>
        <taxon>Acidobacteriota</taxon>
        <taxon>Terriglobia</taxon>
        <taxon>Terriglobales</taxon>
        <taxon>Acidobacteriaceae</taxon>
        <taxon>Granulicella</taxon>
    </lineage>
</organism>